<dbReference type="RefSeq" id="WP_183728183.1">
    <property type="nucleotide sequence ID" value="NZ_JACHID010000001.1"/>
</dbReference>
<organism evidence="1 2">
    <name type="scientific">Desulfurispira natronophila</name>
    <dbReference type="NCBI Taxonomy" id="682562"/>
    <lineage>
        <taxon>Bacteria</taxon>
        <taxon>Pseudomonadati</taxon>
        <taxon>Chrysiogenota</taxon>
        <taxon>Chrysiogenia</taxon>
        <taxon>Chrysiogenales</taxon>
        <taxon>Chrysiogenaceae</taxon>
        <taxon>Desulfurispira</taxon>
    </lineage>
</organism>
<accession>A0A7W7Y2B6</accession>
<comment type="caution">
    <text evidence="1">The sequence shown here is derived from an EMBL/GenBank/DDBJ whole genome shotgun (WGS) entry which is preliminary data.</text>
</comment>
<dbReference type="AlphaFoldDB" id="A0A7W7Y2B6"/>
<gene>
    <name evidence="1" type="ORF">HNR37_000070</name>
</gene>
<name>A0A7W7Y2B6_9BACT</name>
<evidence type="ECO:0000313" key="2">
    <source>
        <dbReference type="Proteomes" id="UP000528322"/>
    </source>
</evidence>
<keyword evidence="2" id="KW-1185">Reference proteome</keyword>
<dbReference type="Proteomes" id="UP000528322">
    <property type="component" value="Unassembled WGS sequence"/>
</dbReference>
<protein>
    <submittedName>
        <fullName evidence="1">Uncharacterized protein</fullName>
    </submittedName>
</protein>
<reference evidence="1 2" key="1">
    <citation type="submission" date="2020-08" db="EMBL/GenBank/DDBJ databases">
        <title>Genomic Encyclopedia of Type Strains, Phase IV (KMG-IV): sequencing the most valuable type-strain genomes for metagenomic binning, comparative biology and taxonomic classification.</title>
        <authorList>
            <person name="Goeker M."/>
        </authorList>
    </citation>
    <scope>NUCLEOTIDE SEQUENCE [LARGE SCALE GENOMIC DNA]</scope>
    <source>
        <strain evidence="1 2">DSM 22071</strain>
    </source>
</reference>
<proteinExistence type="predicted"/>
<sequence length="99" mass="12279">MTINKDKKHEAQGGAIVDNKEVMLQYAHRFCQSIQDSIEQSIEQEYVTANSPPDHWSEERIRWELEYRRQLNNRYRRLRAEPDYNWDEALRYFLRYRKR</sequence>
<evidence type="ECO:0000313" key="1">
    <source>
        <dbReference type="EMBL" id="MBB5020767.1"/>
    </source>
</evidence>
<dbReference type="EMBL" id="JACHID010000001">
    <property type="protein sequence ID" value="MBB5020767.1"/>
    <property type="molecule type" value="Genomic_DNA"/>
</dbReference>